<dbReference type="RefSeq" id="WP_209407370.1">
    <property type="nucleotide sequence ID" value="NZ_JAGIYQ010000018.1"/>
</dbReference>
<dbReference type="GO" id="GO:0005507">
    <property type="term" value="F:copper ion binding"/>
    <property type="evidence" value="ECO:0007669"/>
    <property type="project" value="TreeGrafter"/>
</dbReference>
<dbReference type="EMBL" id="JAGIYQ010000018">
    <property type="protein sequence ID" value="MBP0727026.1"/>
    <property type="molecule type" value="Genomic_DNA"/>
</dbReference>
<dbReference type="PIRSF" id="PIRSF015034">
    <property type="entry name" value="YacH"/>
    <property type="match status" value="1"/>
</dbReference>
<organism evidence="2 3">
    <name type="scientific">Gottfriedia endophytica</name>
    <dbReference type="NCBI Taxonomy" id="2820819"/>
    <lineage>
        <taxon>Bacteria</taxon>
        <taxon>Bacillati</taxon>
        <taxon>Bacillota</taxon>
        <taxon>Bacilli</taxon>
        <taxon>Bacillales</taxon>
        <taxon>Bacillaceae</taxon>
        <taxon>Gottfriedia</taxon>
    </lineage>
</organism>
<dbReference type="InterPro" id="IPR001943">
    <property type="entry name" value="UVR_dom"/>
</dbReference>
<gene>
    <name evidence="2" type="ORF">J5Y03_17855</name>
</gene>
<dbReference type="AlphaFoldDB" id="A0A940NQK6"/>
<dbReference type="PANTHER" id="PTHR38430">
    <property type="entry name" value="PROTEIN-ARGININE KINASE ACTIVATOR PROTEIN"/>
    <property type="match status" value="1"/>
</dbReference>
<dbReference type="GO" id="GO:1990170">
    <property type="term" value="P:stress response to cadmium ion"/>
    <property type="evidence" value="ECO:0007669"/>
    <property type="project" value="TreeGrafter"/>
</dbReference>
<protein>
    <submittedName>
        <fullName evidence="2">UvrB/UvrC motif-containing protein</fullName>
    </submittedName>
</protein>
<sequence>MICQECKERPATLHYSKVINGEKTEYHLCDKCAHETGNKYLFSGLNGYSVNDLLAGLFKGNTGTYETNKRPFSTQDEIQCERCKMTYTQFTKIGKFGCSHCYQSFQNQLNPILKRIHSGNLVHGGKLPSRVGGTLAIKRELKDLRTILQSHIEHEDFEKAIEVRDSIRKLESELQLLQERGTN</sequence>
<keyword evidence="3" id="KW-1185">Reference proteome</keyword>
<dbReference type="Gene3D" id="4.10.860.10">
    <property type="entry name" value="UVR domain"/>
    <property type="match status" value="1"/>
</dbReference>
<dbReference type="Pfam" id="PF02151">
    <property type="entry name" value="UVR"/>
    <property type="match status" value="1"/>
</dbReference>
<dbReference type="PANTHER" id="PTHR38430:SF1">
    <property type="entry name" value="PROTEIN-ARGININE KINASE ACTIVATOR PROTEIN"/>
    <property type="match status" value="1"/>
</dbReference>
<name>A0A940NQK6_9BACI</name>
<dbReference type="Proteomes" id="UP000682134">
    <property type="component" value="Unassembled WGS sequence"/>
</dbReference>
<dbReference type="GO" id="GO:0050897">
    <property type="term" value="F:cobalt ion binding"/>
    <property type="evidence" value="ECO:0007669"/>
    <property type="project" value="TreeGrafter"/>
</dbReference>
<dbReference type="GO" id="GO:0008270">
    <property type="term" value="F:zinc ion binding"/>
    <property type="evidence" value="ECO:0007669"/>
    <property type="project" value="TreeGrafter"/>
</dbReference>
<evidence type="ECO:0000259" key="1">
    <source>
        <dbReference type="PROSITE" id="PS50151"/>
    </source>
</evidence>
<evidence type="ECO:0000313" key="3">
    <source>
        <dbReference type="Proteomes" id="UP000682134"/>
    </source>
</evidence>
<dbReference type="GO" id="GO:0046870">
    <property type="term" value="F:cadmium ion binding"/>
    <property type="evidence" value="ECO:0007669"/>
    <property type="project" value="TreeGrafter"/>
</dbReference>
<evidence type="ECO:0000313" key="2">
    <source>
        <dbReference type="EMBL" id="MBP0727026.1"/>
    </source>
</evidence>
<feature type="domain" description="UVR" evidence="1">
    <location>
        <begin position="138"/>
        <end position="173"/>
    </location>
</feature>
<accession>A0A940NQK6</accession>
<dbReference type="InterPro" id="IPR025542">
    <property type="entry name" value="YacH"/>
</dbReference>
<dbReference type="GO" id="GO:1990169">
    <property type="term" value="P:stress response to copper ion"/>
    <property type="evidence" value="ECO:0007669"/>
    <property type="project" value="TreeGrafter"/>
</dbReference>
<dbReference type="PROSITE" id="PS50151">
    <property type="entry name" value="UVR"/>
    <property type="match status" value="1"/>
</dbReference>
<proteinExistence type="predicted"/>
<reference evidence="2" key="1">
    <citation type="submission" date="2021-04" db="EMBL/GenBank/DDBJ databases">
        <title>Genome seq and assembly of Bacillus sp.</title>
        <authorList>
            <person name="Chhetri G."/>
        </authorList>
    </citation>
    <scope>NUCLEOTIDE SEQUENCE</scope>
    <source>
        <strain evidence="2">RG28</strain>
    </source>
</reference>
<comment type="caution">
    <text evidence="2">The sequence shown here is derived from an EMBL/GenBank/DDBJ whole genome shotgun (WGS) entry which is preliminary data.</text>
</comment>